<comment type="caution">
    <text evidence="1">The sequence shown here is derived from an EMBL/GenBank/DDBJ whole genome shotgun (WGS) entry which is preliminary data.</text>
</comment>
<reference evidence="2" key="1">
    <citation type="journal article" date="2023" name="Hortic. Res.">
        <title>A chromosome-level phased genome enabling allele-level studies in sweet orange: a case study on citrus Huanglongbing tolerance.</title>
        <authorList>
            <person name="Wu B."/>
            <person name="Yu Q."/>
            <person name="Deng Z."/>
            <person name="Duan Y."/>
            <person name="Luo F."/>
            <person name="Gmitter F. Jr."/>
        </authorList>
    </citation>
    <scope>NUCLEOTIDE SEQUENCE [LARGE SCALE GENOMIC DNA]</scope>
    <source>
        <strain evidence="2">cv. Valencia</strain>
    </source>
</reference>
<name>A0ACB8IZ87_CITSI</name>
<dbReference type="Proteomes" id="UP000829398">
    <property type="component" value="Chromosome 7"/>
</dbReference>
<gene>
    <name evidence="1" type="ORF">KPL71_019565</name>
</gene>
<evidence type="ECO:0000313" key="2">
    <source>
        <dbReference type="Proteomes" id="UP000829398"/>
    </source>
</evidence>
<protein>
    <submittedName>
        <fullName evidence="1">Pentatricopeptide repeat-containing protein</fullName>
    </submittedName>
</protein>
<accession>A0ACB8IZ87</accession>
<keyword evidence="2" id="KW-1185">Reference proteome</keyword>
<evidence type="ECO:0000313" key="1">
    <source>
        <dbReference type="EMBL" id="KAH9710827.1"/>
    </source>
</evidence>
<sequence length="583" mass="65738">MARNAKRELFRFRRTILSHPNLASTSKPNTSSLSFSSISSSSSSCYSEDRTISFLKSCQNMKQLLQIQAHLITSGLFFNNSFWTINLLKHSADFGSPDYTVLVFKCINNPGTFCVNAVVKAYSNSCVPDQAVVFYFQMIKNGFMPNSYTFVSLFGSCAKTGCVERGGMCHGLALKNGVDFELPVMNSLINMYGCFGAMDCSRNMFVQMSHRDLISWNSIVSGHVRSGDMSAAHELFDIMPERNVVSWNIMISGYSKSGNPGCSLKLFREMMKSGFRGNDKTMASVLTACGRSARFNEGRSVHGYTVRTSLKPNIILDTALIDLYSKCQKVEVAQRVFDSMADRNLVCWNAMILGHCIHGKPEEGIQLFTALVNETVAGGSISPDEITFIGVICACVRAELLTEGRKYFRQMIDFYKIKPNFAHYWCMANLYAGAELTEEAEEILRKVPEDNDNMSFESIMWVSLLSLCRFQGDVAMVERLAKSFVDMDPQDFSRYQFLLNVYAVAGQWEDVARVRELMKKRRMGRMPGCRLVDLKEVVEKLKVGHFWRGGMKEEVNKMMECRQSRSLATVSKQLPWHKNESGS</sequence>
<organism evidence="1 2">
    <name type="scientific">Citrus sinensis</name>
    <name type="common">Sweet orange</name>
    <name type="synonym">Citrus aurantium var. sinensis</name>
    <dbReference type="NCBI Taxonomy" id="2711"/>
    <lineage>
        <taxon>Eukaryota</taxon>
        <taxon>Viridiplantae</taxon>
        <taxon>Streptophyta</taxon>
        <taxon>Embryophyta</taxon>
        <taxon>Tracheophyta</taxon>
        <taxon>Spermatophyta</taxon>
        <taxon>Magnoliopsida</taxon>
        <taxon>eudicotyledons</taxon>
        <taxon>Gunneridae</taxon>
        <taxon>Pentapetalae</taxon>
        <taxon>rosids</taxon>
        <taxon>malvids</taxon>
        <taxon>Sapindales</taxon>
        <taxon>Rutaceae</taxon>
        <taxon>Aurantioideae</taxon>
        <taxon>Citrus</taxon>
    </lineage>
</organism>
<proteinExistence type="predicted"/>
<dbReference type="EMBL" id="CM039176">
    <property type="protein sequence ID" value="KAH9710827.1"/>
    <property type="molecule type" value="Genomic_DNA"/>
</dbReference>